<comment type="similarity">
    <text evidence="2 6">Belongs to the class-C beta-lactamase family.</text>
</comment>
<evidence type="ECO:0000256" key="4">
    <source>
        <dbReference type="ARBA" id="ARBA00022801"/>
    </source>
</evidence>
<dbReference type="GO" id="GO:0030288">
    <property type="term" value="C:outer membrane-bounded periplasmic space"/>
    <property type="evidence" value="ECO:0007669"/>
    <property type="project" value="InterPro"/>
</dbReference>
<comment type="catalytic activity">
    <reaction evidence="1 6">
        <text>a beta-lactam + H2O = a substituted beta-amino acid</text>
        <dbReference type="Rhea" id="RHEA:20401"/>
        <dbReference type="ChEBI" id="CHEBI:15377"/>
        <dbReference type="ChEBI" id="CHEBI:35627"/>
        <dbReference type="ChEBI" id="CHEBI:140347"/>
        <dbReference type="EC" id="3.5.2.6"/>
    </reaction>
</comment>
<evidence type="ECO:0000313" key="8">
    <source>
        <dbReference type="EMBL" id="RNF86217.1"/>
    </source>
</evidence>
<dbReference type="InterPro" id="IPR001586">
    <property type="entry name" value="Beta-lactam_class-C_AS"/>
</dbReference>
<dbReference type="InterPro" id="IPR012338">
    <property type="entry name" value="Beta-lactam/transpept-like"/>
</dbReference>
<keyword evidence="5 6" id="KW-0046">Antibiotic resistance</keyword>
<evidence type="ECO:0000256" key="1">
    <source>
        <dbReference type="ARBA" id="ARBA00001526"/>
    </source>
</evidence>
<dbReference type="EC" id="3.5.2.6" evidence="3 6"/>
<dbReference type="GO" id="GO:0017001">
    <property type="term" value="P:antibiotic catabolic process"/>
    <property type="evidence" value="ECO:0007669"/>
    <property type="project" value="InterPro"/>
</dbReference>
<name>A0A3M8SY13_9GAMM</name>
<dbReference type="OrthoDB" id="9799367at2"/>
<dbReference type="AlphaFoldDB" id="A0A3M8SY13"/>
<sequence>MPRIESHDVPSTIDLTSPDVATEWGHTMSVSSKSLVARTLLLVFACLFPVAVSAVEDTSRVRTAVDAAILPLMSENDIPGMAIGLILDGQPYVFTYGVASKETNVPITETTLFEIGSVSKVFTTTLAAYAQVTGKLSLDDHPGKYLSQLKGKPIDQATLLHLGTYTAGGLPLQFPEEVTGEVETMTYFRNWKPLAPPGTRREYSNASPGLLGLVTASAMNDDFATLMQSSVFRAFGMANSFIHVPDDRMADYAWGYREGRPVRVNKGPLDEEAYGVKTTVSDLIRFVQGNIDPGTLEPQMRRAVEATQIGYFRAGPLVQGLGWEQYPYPVSREWLLGGNAREMLFDPQPAYRLADQTADGQRLFNKTGSTGGFATYVAFVPARKIGIVMLANRSYPIPDRVEAAWMILEQLAAGSDPN</sequence>
<evidence type="ECO:0000256" key="5">
    <source>
        <dbReference type="ARBA" id="ARBA00023251"/>
    </source>
</evidence>
<accession>A0A3M8SY13</accession>
<dbReference type="SUPFAM" id="SSF56601">
    <property type="entry name" value="beta-lactamase/transpeptidase-like"/>
    <property type="match status" value="1"/>
</dbReference>
<dbReference type="GO" id="GO:0046677">
    <property type="term" value="P:response to antibiotic"/>
    <property type="evidence" value="ECO:0007669"/>
    <property type="project" value="UniProtKB-UniRule"/>
</dbReference>
<evidence type="ECO:0000256" key="2">
    <source>
        <dbReference type="ARBA" id="ARBA00007840"/>
    </source>
</evidence>
<dbReference type="PANTHER" id="PTHR46825:SF8">
    <property type="entry name" value="BETA-LACTAMASE-RELATED"/>
    <property type="match status" value="1"/>
</dbReference>
<protein>
    <recommendedName>
        <fullName evidence="3 6">Beta-lactamase</fullName>
        <ecNumber evidence="3 6">3.5.2.6</ecNumber>
    </recommendedName>
</protein>
<dbReference type="PANTHER" id="PTHR46825">
    <property type="entry name" value="D-ALANYL-D-ALANINE-CARBOXYPEPTIDASE/ENDOPEPTIDASE AMPH"/>
    <property type="match status" value="1"/>
</dbReference>
<dbReference type="Proteomes" id="UP000267049">
    <property type="component" value="Unassembled WGS sequence"/>
</dbReference>
<feature type="domain" description="Beta-lactamase-related" evidence="7">
    <location>
        <begin position="65"/>
        <end position="411"/>
    </location>
</feature>
<keyword evidence="9" id="KW-1185">Reference proteome</keyword>
<evidence type="ECO:0000256" key="3">
    <source>
        <dbReference type="ARBA" id="ARBA00012865"/>
    </source>
</evidence>
<dbReference type="PROSITE" id="PS00336">
    <property type="entry name" value="BETA_LACTAMASE_C"/>
    <property type="match status" value="1"/>
</dbReference>
<organism evidence="8 9">
    <name type="scientific">Montanilutibacter psychrotolerans</name>
    <dbReference type="NCBI Taxonomy" id="1327343"/>
    <lineage>
        <taxon>Bacteria</taxon>
        <taxon>Pseudomonadati</taxon>
        <taxon>Pseudomonadota</taxon>
        <taxon>Gammaproteobacteria</taxon>
        <taxon>Lysobacterales</taxon>
        <taxon>Lysobacteraceae</taxon>
        <taxon>Montanilutibacter</taxon>
    </lineage>
</organism>
<dbReference type="InterPro" id="IPR001466">
    <property type="entry name" value="Beta-lactam-related"/>
</dbReference>
<comment type="caution">
    <text evidence="8">The sequence shown here is derived from an EMBL/GenBank/DDBJ whole genome shotgun (WGS) entry which is preliminary data.</text>
</comment>
<evidence type="ECO:0000256" key="6">
    <source>
        <dbReference type="RuleBase" id="RU361140"/>
    </source>
</evidence>
<evidence type="ECO:0000259" key="7">
    <source>
        <dbReference type="Pfam" id="PF00144"/>
    </source>
</evidence>
<gene>
    <name evidence="8" type="ORF">EER27_02000</name>
</gene>
<keyword evidence="4 6" id="KW-0378">Hydrolase</keyword>
<proteinExistence type="inferred from homology"/>
<dbReference type="Gene3D" id="3.40.710.10">
    <property type="entry name" value="DD-peptidase/beta-lactamase superfamily"/>
    <property type="match status" value="1"/>
</dbReference>
<dbReference type="InterPro" id="IPR050491">
    <property type="entry name" value="AmpC-like"/>
</dbReference>
<reference evidence="8 9" key="1">
    <citation type="submission" date="2018-11" db="EMBL/GenBank/DDBJ databases">
        <title>Lysobacter cryohumiis sp. nov., isolated from soil in the Tianshan Mountains, Xinjiang, China.</title>
        <authorList>
            <person name="Luo Y."/>
            <person name="Sheng H."/>
        </authorList>
    </citation>
    <scope>NUCLEOTIDE SEQUENCE [LARGE SCALE GENOMIC DNA]</scope>
    <source>
        <strain evidence="8 9">ZS60</strain>
    </source>
</reference>
<dbReference type="InterPro" id="IPR058136">
    <property type="entry name" value="AmpC"/>
</dbReference>
<dbReference type="NCBIfam" id="NF033085">
    <property type="entry name" value="bla_class_C"/>
    <property type="match status" value="1"/>
</dbReference>
<dbReference type="EMBL" id="RIBS01000001">
    <property type="protein sequence ID" value="RNF86217.1"/>
    <property type="molecule type" value="Genomic_DNA"/>
</dbReference>
<evidence type="ECO:0000313" key="9">
    <source>
        <dbReference type="Proteomes" id="UP000267049"/>
    </source>
</evidence>
<dbReference type="Pfam" id="PF00144">
    <property type="entry name" value="Beta-lactamase"/>
    <property type="match status" value="1"/>
</dbReference>
<dbReference type="GO" id="GO:0008800">
    <property type="term" value="F:beta-lactamase activity"/>
    <property type="evidence" value="ECO:0007669"/>
    <property type="project" value="UniProtKB-UniRule"/>
</dbReference>